<proteinExistence type="predicted"/>
<sequence length="114" mass="12814">MPRSLFRIDLNCVQSTKVLRLIHGGHATPRYGNLVISKCYVLRVESGTATLTRKEEGPRESGREDGTPRRSELMEREKYPAEQEARNTERRGCETAAISLPSAICDARLNGARR</sequence>
<protein>
    <submittedName>
        <fullName evidence="2">Uncharacterized protein</fullName>
    </submittedName>
</protein>
<dbReference type="AlphaFoldDB" id="A0AA40KPP2"/>
<dbReference type="Proteomes" id="UP001177670">
    <property type="component" value="Unassembled WGS sequence"/>
</dbReference>
<organism evidence="2 3">
    <name type="scientific">Melipona bicolor</name>
    <dbReference type="NCBI Taxonomy" id="60889"/>
    <lineage>
        <taxon>Eukaryota</taxon>
        <taxon>Metazoa</taxon>
        <taxon>Ecdysozoa</taxon>
        <taxon>Arthropoda</taxon>
        <taxon>Hexapoda</taxon>
        <taxon>Insecta</taxon>
        <taxon>Pterygota</taxon>
        <taxon>Neoptera</taxon>
        <taxon>Endopterygota</taxon>
        <taxon>Hymenoptera</taxon>
        <taxon>Apocrita</taxon>
        <taxon>Aculeata</taxon>
        <taxon>Apoidea</taxon>
        <taxon>Anthophila</taxon>
        <taxon>Apidae</taxon>
        <taxon>Melipona</taxon>
    </lineage>
</organism>
<accession>A0AA40KPP2</accession>
<feature type="compositionally biased region" description="Basic and acidic residues" evidence="1">
    <location>
        <begin position="52"/>
        <end position="93"/>
    </location>
</feature>
<dbReference type="EMBL" id="JAHYIQ010000011">
    <property type="protein sequence ID" value="KAK1128111.1"/>
    <property type="molecule type" value="Genomic_DNA"/>
</dbReference>
<feature type="non-terminal residue" evidence="2">
    <location>
        <position position="114"/>
    </location>
</feature>
<keyword evidence="3" id="KW-1185">Reference proteome</keyword>
<evidence type="ECO:0000256" key="1">
    <source>
        <dbReference type="SAM" id="MobiDB-lite"/>
    </source>
</evidence>
<evidence type="ECO:0000313" key="3">
    <source>
        <dbReference type="Proteomes" id="UP001177670"/>
    </source>
</evidence>
<comment type="caution">
    <text evidence="2">The sequence shown here is derived from an EMBL/GenBank/DDBJ whole genome shotgun (WGS) entry which is preliminary data.</text>
</comment>
<reference evidence="2" key="1">
    <citation type="submission" date="2021-10" db="EMBL/GenBank/DDBJ databases">
        <title>Melipona bicolor Genome sequencing and assembly.</title>
        <authorList>
            <person name="Araujo N.S."/>
            <person name="Arias M.C."/>
        </authorList>
    </citation>
    <scope>NUCLEOTIDE SEQUENCE</scope>
    <source>
        <strain evidence="2">USP_2M_L1-L4_2017</strain>
        <tissue evidence="2">Whole body</tissue>
    </source>
</reference>
<name>A0AA40KPP2_9HYME</name>
<evidence type="ECO:0000313" key="2">
    <source>
        <dbReference type="EMBL" id="KAK1128111.1"/>
    </source>
</evidence>
<feature type="region of interest" description="Disordered" evidence="1">
    <location>
        <begin position="49"/>
        <end position="93"/>
    </location>
</feature>
<gene>
    <name evidence="2" type="ORF">K0M31_003596</name>
</gene>